<organism evidence="1">
    <name type="scientific">uncultured Lysobacter sp</name>
    <dbReference type="NCBI Taxonomy" id="271060"/>
    <lineage>
        <taxon>Bacteria</taxon>
        <taxon>Pseudomonadati</taxon>
        <taxon>Pseudomonadota</taxon>
        <taxon>Gammaproteobacteria</taxon>
        <taxon>Lysobacterales</taxon>
        <taxon>Lysobacteraceae</taxon>
        <taxon>Lysobacter</taxon>
        <taxon>environmental samples</taxon>
    </lineage>
</organism>
<evidence type="ECO:0000313" key="1">
    <source>
        <dbReference type="EMBL" id="CAA9319854.1"/>
    </source>
</evidence>
<dbReference type="EMBL" id="CADCUA010000313">
    <property type="protein sequence ID" value="CAA9319854.1"/>
    <property type="molecule type" value="Genomic_DNA"/>
</dbReference>
<proteinExistence type="predicted"/>
<sequence length="53" mass="6060">MIARSATRASRCRRLPRSNSVADLLEALERMRDPRRACLLIRPAGDSRWPACH</sequence>
<protein>
    <submittedName>
        <fullName evidence="1">Uncharacterized protein</fullName>
    </submittedName>
</protein>
<dbReference type="AlphaFoldDB" id="A0A6J4L1D0"/>
<name>A0A6J4L1D0_9GAMM</name>
<gene>
    <name evidence="1" type="ORF">AVDCRST_MAG71-1205</name>
</gene>
<accession>A0A6J4L1D0</accession>
<reference evidence="1" key="1">
    <citation type="submission" date="2020-02" db="EMBL/GenBank/DDBJ databases">
        <authorList>
            <person name="Meier V. D."/>
        </authorList>
    </citation>
    <scope>NUCLEOTIDE SEQUENCE</scope>
    <source>
        <strain evidence="1">AVDCRST_MAG71</strain>
    </source>
</reference>